<evidence type="ECO:0000256" key="1">
    <source>
        <dbReference type="ARBA" id="ARBA00004167"/>
    </source>
</evidence>
<name>A0A016U2J6_9BILA</name>
<accession>A0A016U2J6</accession>
<dbReference type="PANTHER" id="PTHR24027">
    <property type="entry name" value="CADHERIN-23"/>
    <property type="match status" value="1"/>
</dbReference>
<dbReference type="Proteomes" id="UP000024635">
    <property type="component" value="Unassembled WGS sequence"/>
</dbReference>
<keyword evidence="13" id="KW-1185">Reference proteome</keyword>
<dbReference type="InterPro" id="IPR002126">
    <property type="entry name" value="Cadherin-like_dom"/>
</dbReference>
<proteinExistence type="predicted"/>
<dbReference type="FunFam" id="2.60.40.60:FF:000033">
    <property type="entry name" value="FAT atypical cadherin 1"/>
    <property type="match status" value="1"/>
</dbReference>
<dbReference type="InterPro" id="IPR020894">
    <property type="entry name" value="Cadherin_CS"/>
</dbReference>
<feature type="compositionally biased region" description="Basic and acidic residues" evidence="9">
    <location>
        <begin position="78"/>
        <end position="96"/>
    </location>
</feature>
<feature type="compositionally biased region" description="Polar residues" evidence="9">
    <location>
        <begin position="302"/>
        <end position="319"/>
    </location>
</feature>
<comment type="subcellular location">
    <subcellularLocation>
        <location evidence="1">Membrane</location>
        <topology evidence="1">Single-pass membrane protein</topology>
    </subcellularLocation>
</comment>
<dbReference type="Pfam" id="PF00028">
    <property type="entry name" value="Cadherin"/>
    <property type="match status" value="1"/>
</dbReference>
<reference evidence="13" key="1">
    <citation type="journal article" date="2015" name="Nat. Genet.">
        <title>The genome and transcriptome of the zoonotic hookworm Ancylostoma ceylanicum identify infection-specific gene families.</title>
        <authorList>
            <person name="Schwarz E.M."/>
            <person name="Hu Y."/>
            <person name="Antoshechkin I."/>
            <person name="Miller M.M."/>
            <person name="Sternberg P.W."/>
            <person name="Aroian R.V."/>
        </authorList>
    </citation>
    <scope>NUCLEOTIDE SEQUENCE</scope>
    <source>
        <strain evidence="13">HY135</strain>
    </source>
</reference>
<feature type="domain" description="Cadherin" evidence="11">
    <location>
        <begin position="950"/>
        <end position="1052"/>
    </location>
</feature>
<evidence type="ECO:0000256" key="7">
    <source>
        <dbReference type="ARBA" id="ARBA00023136"/>
    </source>
</evidence>
<dbReference type="OrthoDB" id="6252479at2759"/>
<dbReference type="EMBL" id="JARK01001397">
    <property type="protein sequence ID" value="EYC09201.1"/>
    <property type="molecule type" value="Genomic_DNA"/>
</dbReference>
<keyword evidence="7" id="KW-0472">Membrane</keyword>
<keyword evidence="5 8" id="KW-0106">Calcium</keyword>
<dbReference type="GO" id="GO:0007156">
    <property type="term" value="P:homophilic cell adhesion via plasma membrane adhesion molecules"/>
    <property type="evidence" value="ECO:0007669"/>
    <property type="project" value="InterPro"/>
</dbReference>
<feature type="compositionally biased region" description="Polar residues" evidence="9">
    <location>
        <begin position="360"/>
        <end position="373"/>
    </location>
</feature>
<feature type="compositionally biased region" description="Polar residues" evidence="9">
    <location>
        <begin position="327"/>
        <end position="337"/>
    </location>
</feature>
<protein>
    <recommendedName>
        <fullName evidence="11">Cadherin domain-containing protein</fullName>
    </recommendedName>
</protein>
<comment type="caution">
    <text evidence="12">The sequence shown here is derived from an EMBL/GenBank/DDBJ whole genome shotgun (WGS) entry which is preliminary data.</text>
</comment>
<dbReference type="GO" id="GO:0016477">
    <property type="term" value="P:cell migration"/>
    <property type="evidence" value="ECO:0007669"/>
    <property type="project" value="TreeGrafter"/>
</dbReference>
<feature type="region of interest" description="Disordered" evidence="9">
    <location>
        <begin position="68"/>
        <end position="96"/>
    </location>
</feature>
<evidence type="ECO:0000256" key="10">
    <source>
        <dbReference type="SAM" id="SignalP"/>
    </source>
</evidence>
<evidence type="ECO:0000256" key="9">
    <source>
        <dbReference type="SAM" id="MobiDB-lite"/>
    </source>
</evidence>
<evidence type="ECO:0000256" key="8">
    <source>
        <dbReference type="PROSITE-ProRule" id="PRU00043"/>
    </source>
</evidence>
<evidence type="ECO:0000256" key="5">
    <source>
        <dbReference type="ARBA" id="ARBA00022837"/>
    </source>
</evidence>
<gene>
    <name evidence="12" type="primary">Acey_s0061.g3205</name>
    <name evidence="12" type="ORF">Y032_0061g3205</name>
</gene>
<dbReference type="PROSITE" id="PS00232">
    <property type="entry name" value="CADHERIN_1"/>
    <property type="match status" value="2"/>
</dbReference>
<evidence type="ECO:0000313" key="13">
    <source>
        <dbReference type="Proteomes" id="UP000024635"/>
    </source>
</evidence>
<dbReference type="Gene3D" id="2.60.40.60">
    <property type="entry name" value="Cadherins"/>
    <property type="match status" value="5"/>
</dbReference>
<organism evidence="12 13">
    <name type="scientific">Ancylostoma ceylanicum</name>
    <dbReference type="NCBI Taxonomy" id="53326"/>
    <lineage>
        <taxon>Eukaryota</taxon>
        <taxon>Metazoa</taxon>
        <taxon>Ecdysozoa</taxon>
        <taxon>Nematoda</taxon>
        <taxon>Chromadorea</taxon>
        <taxon>Rhabditida</taxon>
        <taxon>Rhabditina</taxon>
        <taxon>Rhabditomorpha</taxon>
        <taxon>Strongyloidea</taxon>
        <taxon>Ancylostomatidae</taxon>
        <taxon>Ancylostomatinae</taxon>
        <taxon>Ancylostoma</taxon>
    </lineage>
</organism>
<evidence type="ECO:0000256" key="6">
    <source>
        <dbReference type="ARBA" id="ARBA00022989"/>
    </source>
</evidence>
<dbReference type="CDD" id="cd11304">
    <property type="entry name" value="Cadherin_repeat"/>
    <property type="match status" value="5"/>
</dbReference>
<keyword evidence="3 10" id="KW-0732">Signal</keyword>
<feature type="domain" description="Cadherin" evidence="11">
    <location>
        <begin position="1162"/>
        <end position="1278"/>
    </location>
</feature>
<evidence type="ECO:0000256" key="4">
    <source>
        <dbReference type="ARBA" id="ARBA00022737"/>
    </source>
</evidence>
<dbReference type="GO" id="GO:0045296">
    <property type="term" value="F:cadherin binding"/>
    <property type="evidence" value="ECO:0007669"/>
    <property type="project" value="TreeGrafter"/>
</dbReference>
<dbReference type="SUPFAM" id="SSF49313">
    <property type="entry name" value="Cadherin-like"/>
    <property type="match status" value="5"/>
</dbReference>
<dbReference type="SMART" id="SM00112">
    <property type="entry name" value="CA"/>
    <property type="match status" value="4"/>
</dbReference>
<evidence type="ECO:0000256" key="3">
    <source>
        <dbReference type="ARBA" id="ARBA00022729"/>
    </source>
</evidence>
<dbReference type="GO" id="GO:0016342">
    <property type="term" value="C:catenin complex"/>
    <property type="evidence" value="ECO:0007669"/>
    <property type="project" value="TreeGrafter"/>
</dbReference>
<feature type="domain" description="Cadherin" evidence="11">
    <location>
        <begin position="1275"/>
        <end position="1348"/>
    </location>
</feature>
<dbReference type="STRING" id="53326.A0A016U2J6"/>
<dbReference type="GO" id="GO:0008013">
    <property type="term" value="F:beta-catenin binding"/>
    <property type="evidence" value="ECO:0007669"/>
    <property type="project" value="TreeGrafter"/>
</dbReference>
<feature type="signal peptide" evidence="10">
    <location>
        <begin position="1"/>
        <end position="18"/>
    </location>
</feature>
<dbReference type="InterPro" id="IPR039808">
    <property type="entry name" value="Cadherin"/>
</dbReference>
<feature type="compositionally biased region" description="Low complexity" evidence="9">
    <location>
        <begin position="285"/>
        <end position="297"/>
    </location>
</feature>
<dbReference type="PRINTS" id="PR00205">
    <property type="entry name" value="CADHERIN"/>
</dbReference>
<keyword evidence="6" id="KW-1133">Transmembrane helix</keyword>
<evidence type="ECO:0000259" key="11">
    <source>
        <dbReference type="PROSITE" id="PS50268"/>
    </source>
</evidence>
<feature type="domain" description="Cadherin" evidence="11">
    <location>
        <begin position="1060"/>
        <end position="1161"/>
    </location>
</feature>
<sequence>MVLLQLVLLILLRQSCLGDVGAESSNGVVSVEATSAPGLPFLFNNDLVIGRASNKMILAELSAEETNSTANSSFEDNSAEKSEEEARSESSTESTSRRPLFEFMPQFEHSSYDFMVPEGSNPESTVLAVISYLGRKDQPMPIFKISFDRMRWFEIGDVMKKELDNYIEYKVTINQRADVYVQYNLTKNGSYKFSVEAHDAGTMHTASIRVDVLSLSPTTRRSTTSTTSTTVTSELPTTVEVLVITTPLVTTAKSSESTTESEHSTTNIVELSSEDGTTSSNSPQSLPLEPTTLPETTESSHEMQTTLAQVENEEITSTLSDEEENSDFTLPTTSPESSAEVHLTPDLSQSQNSAEERSTVDPQPSEEPQSTTLFKKDLEVTSEDSNIEIQEGSGTAPEISSTQRVGEDSSAPVESTTQESNEVLKIVVEGTEEGKFNVDGALKKGSMIRGLAISITSTGKKKHYTKLSLEGSDAFDVRPKQLYSGNKAYLFLENPSSLSSSSVITITAEGKNSTATKEITIIGASSSDDVVEHESNLEKTVDVVKHNFSISERAPSGSTVGQIKDGDSKKVIGPPGLFSLIGSDLILSCPDEGSCLDYEKQRAHHVLLVDAHGKKAAPVHVKIDVVDVNDNPPRLEASDNFIRLSNNRLIMPFLVQVMDDDGPSANKNHLSLSGSATNFLALSKLSEGLYQVEVVGFAPAGVHQLEISVSDGESSDTVSVEVQVQNSRSHARFRRSKYSRTITADKVHEGNQLLQVELEGVPIDEARFVILQGNPGWLSIDDYGGRVGVAKFIEEVEAGRYSVEIGAVDRQSNALLAQTRLEIKVIGGAESEKKVFEQSFFERTLDRETSSEFSVPFKTHGNVPVTAQSTFAIDENGQQREFDNEAVTIKDNEVVFEKSALADLRAVSVQLLANGEKATVMLSLTSSPEFIENRRQESARPIFPQPWTKENNLIEVSIPEELPAGSIIYSLPAINPLDGSSVPVAVQGDVKEAFSVDPDTGAISIAHRLDLESMASSDRTFSLTFTAGSPGYESVAELRITVTNIDDNPPVLDKEGLHNEVAIPENLPPLTVIARLGLTDADDLENSGEFSVEKSGFGSELYTASIVNGSLVVSVAENATLDREKMERQTVHLRVKDAAGNQDSATLSIHLLDVNDNAPRFSQDQYAMQVVENWPAGIVVDRMRATDGDTGKNSRVIYSLATDSARHFAVDATTGELSVAQELAGAAREQPYELVVVAEDAGDPSLSSSVRIKLKVSEPLTQKEGEKGQVIFINPPVEYVLKIKEDTPVNEHIYNVKARLAGMGEERMNIKYSLKDLSSDVQYFDIDESSGEVYVTRALDFESTKYYSSVTEVVAKVRVHGWMRTERILRLPRTSTQEECVSYSHQMVFYYATELLGQVL</sequence>
<keyword evidence="2" id="KW-0812">Transmembrane</keyword>
<evidence type="ECO:0000313" key="12">
    <source>
        <dbReference type="EMBL" id="EYC09201.1"/>
    </source>
</evidence>
<keyword evidence="4" id="KW-0677">Repeat</keyword>
<feature type="compositionally biased region" description="Polar residues" evidence="9">
    <location>
        <begin position="267"/>
        <end position="284"/>
    </location>
</feature>
<feature type="region of interest" description="Disordered" evidence="9">
    <location>
        <begin position="251"/>
        <end position="420"/>
    </location>
</feature>
<dbReference type="PROSITE" id="PS50268">
    <property type="entry name" value="CADHERIN_2"/>
    <property type="match status" value="5"/>
</dbReference>
<dbReference type="InterPro" id="IPR015919">
    <property type="entry name" value="Cadherin-like_sf"/>
</dbReference>
<feature type="chain" id="PRO_5001491879" description="Cadherin domain-containing protein" evidence="10">
    <location>
        <begin position="19"/>
        <end position="1400"/>
    </location>
</feature>
<dbReference type="PANTHER" id="PTHR24027:SF438">
    <property type="entry name" value="CADHERIN 23"/>
    <property type="match status" value="1"/>
</dbReference>
<feature type="domain" description="Cadherin" evidence="11">
    <location>
        <begin position="542"/>
        <end position="635"/>
    </location>
</feature>
<evidence type="ECO:0000256" key="2">
    <source>
        <dbReference type="ARBA" id="ARBA00022692"/>
    </source>
</evidence>
<dbReference type="GO" id="GO:0005509">
    <property type="term" value="F:calcium ion binding"/>
    <property type="evidence" value="ECO:0007669"/>
    <property type="project" value="UniProtKB-UniRule"/>
</dbReference>